<dbReference type="GO" id="GO:0005890">
    <property type="term" value="C:sodium:potassium-exchanging ATPase complex"/>
    <property type="evidence" value="ECO:0007669"/>
    <property type="project" value="InterPro"/>
</dbReference>
<evidence type="ECO:0000256" key="4">
    <source>
        <dbReference type="ARBA" id="ARBA00022968"/>
    </source>
</evidence>
<dbReference type="Pfam" id="PF00287">
    <property type="entry name" value="Na_K-ATPase"/>
    <property type="match status" value="1"/>
</dbReference>
<keyword evidence="4" id="KW-0735">Signal-anchor</keyword>
<proteinExistence type="inferred from homology"/>
<protein>
    <submittedName>
        <fullName evidence="8">Uncharacterized protein</fullName>
    </submittedName>
</protein>
<feature type="transmembrane region" description="Helical" evidence="7">
    <location>
        <begin position="140"/>
        <end position="162"/>
    </location>
</feature>
<dbReference type="Gene3D" id="2.60.40.1660">
    <property type="entry name" value="Na, k-atpase alpha subunit"/>
    <property type="match status" value="1"/>
</dbReference>
<dbReference type="AlphaFoldDB" id="A0A8C3C5U6"/>
<dbReference type="Ensembl" id="ENSCMMT00000018126.1">
    <property type="protein sequence ID" value="ENSCMMP00000016485.1"/>
    <property type="gene ID" value="ENSCMMG00000010473.1"/>
</dbReference>
<feature type="transmembrane region" description="Helical" evidence="7">
    <location>
        <begin position="90"/>
        <end position="111"/>
    </location>
</feature>
<reference evidence="8" key="1">
    <citation type="submission" date="2025-08" db="UniProtKB">
        <authorList>
            <consortium name="Ensembl"/>
        </authorList>
    </citation>
    <scope>IDENTIFICATION</scope>
</reference>
<dbReference type="GO" id="GO:0030007">
    <property type="term" value="P:intracellular potassium ion homeostasis"/>
    <property type="evidence" value="ECO:0007669"/>
    <property type="project" value="TreeGrafter"/>
</dbReference>
<evidence type="ECO:0000256" key="1">
    <source>
        <dbReference type="ARBA" id="ARBA00004606"/>
    </source>
</evidence>
<evidence type="ECO:0000256" key="7">
    <source>
        <dbReference type="SAM" id="Phobius"/>
    </source>
</evidence>
<dbReference type="GO" id="GO:0036376">
    <property type="term" value="P:sodium ion export across plasma membrane"/>
    <property type="evidence" value="ECO:0007669"/>
    <property type="project" value="TreeGrafter"/>
</dbReference>
<evidence type="ECO:0000256" key="6">
    <source>
        <dbReference type="ARBA" id="ARBA00023136"/>
    </source>
</evidence>
<evidence type="ECO:0000256" key="5">
    <source>
        <dbReference type="ARBA" id="ARBA00022989"/>
    </source>
</evidence>
<evidence type="ECO:0000256" key="2">
    <source>
        <dbReference type="ARBA" id="ARBA00005876"/>
    </source>
</evidence>
<dbReference type="Proteomes" id="UP000694556">
    <property type="component" value="Unassembled WGS sequence"/>
</dbReference>
<keyword evidence="9" id="KW-1185">Reference proteome</keyword>
<comment type="subcellular location">
    <subcellularLocation>
        <location evidence="1">Membrane</location>
        <topology evidence="1">Single-pass type II membrane protein</topology>
    </subcellularLocation>
</comment>
<organism evidence="8 9">
    <name type="scientific">Cairina moschata</name>
    <name type="common">Muscovy duck</name>
    <dbReference type="NCBI Taxonomy" id="8855"/>
    <lineage>
        <taxon>Eukaryota</taxon>
        <taxon>Metazoa</taxon>
        <taxon>Chordata</taxon>
        <taxon>Craniata</taxon>
        <taxon>Vertebrata</taxon>
        <taxon>Euteleostomi</taxon>
        <taxon>Archelosauria</taxon>
        <taxon>Archosauria</taxon>
        <taxon>Dinosauria</taxon>
        <taxon>Saurischia</taxon>
        <taxon>Theropoda</taxon>
        <taxon>Coelurosauria</taxon>
        <taxon>Aves</taxon>
        <taxon>Neognathae</taxon>
        <taxon>Galloanserae</taxon>
        <taxon>Anseriformes</taxon>
        <taxon>Anatidae</taxon>
        <taxon>Anatinae</taxon>
        <taxon>Cairina</taxon>
    </lineage>
</organism>
<keyword evidence="3 7" id="KW-0812">Transmembrane</keyword>
<comment type="similarity">
    <text evidence="2">Belongs to the X(+)/potassium ATPases subunit beta family.</text>
</comment>
<dbReference type="GO" id="GO:1990573">
    <property type="term" value="P:potassium ion import across plasma membrane"/>
    <property type="evidence" value="ECO:0007669"/>
    <property type="project" value="TreeGrafter"/>
</dbReference>
<dbReference type="GO" id="GO:0001671">
    <property type="term" value="F:ATPase activator activity"/>
    <property type="evidence" value="ECO:0007669"/>
    <property type="project" value="TreeGrafter"/>
</dbReference>
<accession>A0A8C3C5U6</accession>
<name>A0A8C3C5U6_CAIMO</name>
<keyword evidence="6 7" id="KW-0472">Membrane</keyword>
<dbReference type="GO" id="GO:0006883">
    <property type="term" value="P:intracellular sodium ion homeostasis"/>
    <property type="evidence" value="ECO:0007669"/>
    <property type="project" value="TreeGrafter"/>
</dbReference>
<feature type="transmembrane region" description="Helical" evidence="7">
    <location>
        <begin position="52"/>
        <end position="78"/>
    </location>
</feature>
<reference evidence="8" key="2">
    <citation type="submission" date="2025-09" db="UniProtKB">
        <authorList>
            <consortium name="Ensembl"/>
        </authorList>
    </citation>
    <scope>IDENTIFICATION</scope>
</reference>
<dbReference type="PANTHER" id="PTHR11523">
    <property type="entry name" value="SODIUM/POTASSIUM-DEPENDENT ATPASE BETA SUBUNIT"/>
    <property type="match status" value="1"/>
</dbReference>
<dbReference type="InterPro" id="IPR000402">
    <property type="entry name" value="Na/K_ATPase_sub_beta"/>
</dbReference>
<sequence length="280" mass="29987">GFWGSFGGVLGQFGGHIWGHLGFFGQFWGAHLGSFRGLGTIRGFGGSWGGHIWGLLGVLGQFGGLGAVWGGLFGCWGVTFGGHLGSSGQLWGHFGANGLLWGGVSGPFSFWGGGFPHPHTPRGGYRGGADPVPPPPGLILLFYLLFYGFLAGLFALTMWVLLQSVDPHVPKYQDRLATPGMMIRPRAEGLDVTFNVTHSQTWLHYVRALHQFLEREWTGRHWEGAECSGGALERHWGGLGGTGRGLGSTGKDLGSPTMRWEGPSLYWKALGGLQTVLGRS</sequence>
<evidence type="ECO:0000313" key="9">
    <source>
        <dbReference type="Proteomes" id="UP000694556"/>
    </source>
</evidence>
<evidence type="ECO:0000313" key="8">
    <source>
        <dbReference type="Ensembl" id="ENSCMMP00000016485.1"/>
    </source>
</evidence>
<dbReference type="PANTHER" id="PTHR11523:SF28">
    <property type="entry name" value="NA_K-ATPASE BETA SUBUNIT ISOFORM 4-RELATED"/>
    <property type="match status" value="1"/>
</dbReference>
<dbReference type="InterPro" id="IPR038702">
    <property type="entry name" value="Na/K_ATPase_sub_beta_sf"/>
</dbReference>
<evidence type="ECO:0000256" key="3">
    <source>
        <dbReference type="ARBA" id="ARBA00022692"/>
    </source>
</evidence>
<keyword evidence="5 7" id="KW-1133">Transmembrane helix</keyword>